<dbReference type="InterPro" id="IPR000847">
    <property type="entry name" value="LysR_HTH_N"/>
</dbReference>
<dbReference type="InterPro" id="IPR036390">
    <property type="entry name" value="WH_DNA-bd_sf"/>
</dbReference>
<dbReference type="Pfam" id="PF03466">
    <property type="entry name" value="LysR_substrate"/>
    <property type="match status" value="1"/>
</dbReference>
<evidence type="ECO:0000256" key="1">
    <source>
        <dbReference type="ARBA" id="ARBA00009437"/>
    </source>
</evidence>
<dbReference type="GO" id="GO:0003677">
    <property type="term" value="F:DNA binding"/>
    <property type="evidence" value="ECO:0007669"/>
    <property type="project" value="UniProtKB-KW"/>
</dbReference>
<keyword evidence="2" id="KW-0805">Transcription regulation</keyword>
<dbReference type="InterPro" id="IPR050389">
    <property type="entry name" value="LysR-type_TF"/>
</dbReference>
<dbReference type="Gene3D" id="1.10.10.10">
    <property type="entry name" value="Winged helix-like DNA-binding domain superfamily/Winged helix DNA-binding domain"/>
    <property type="match status" value="1"/>
</dbReference>
<dbReference type="InterPro" id="IPR005119">
    <property type="entry name" value="LysR_subst-bd"/>
</dbReference>
<evidence type="ECO:0000256" key="2">
    <source>
        <dbReference type="ARBA" id="ARBA00023015"/>
    </source>
</evidence>
<reference evidence="6 7" key="1">
    <citation type="submission" date="2019-11" db="EMBL/GenBank/DDBJ databases">
        <title>Pseudooceanicola pacifica sp. nov., isolated from deep-sea sediment of the Pacific Ocean.</title>
        <authorList>
            <person name="Lyu L."/>
        </authorList>
    </citation>
    <scope>NUCLEOTIDE SEQUENCE [LARGE SCALE GENOMIC DNA]</scope>
    <source>
        <strain evidence="6 7">216_PA32_1</strain>
    </source>
</reference>
<dbReference type="GO" id="GO:0003700">
    <property type="term" value="F:DNA-binding transcription factor activity"/>
    <property type="evidence" value="ECO:0007669"/>
    <property type="project" value="InterPro"/>
</dbReference>
<dbReference type="InterPro" id="IPR036388">
    <property type="entry name" value="WH-like_DNA-bd_sf"/>
</dbReference>
<dbReference type="SUPFAM" id="SSF46785">
    <property type="entry name" value="Winged helix' DNA-binding domain"/>
    <property type="match status" value="1"/>
</dbReference>
<dbReference type="SUPFAM" id="SSF53850">
    <property type="entry name" value="Periplasmic binding protein-like II"/>
    <property type="match status" value="1"/>
</dbReference>
<gene>
    <name evidence="6" type="ORF">GLS40_10255</name>
</gene>
<comment type="caution">
    <text evidence="6">The sequence shown here is derived from an EMBL/GenBank/DDBJ whole genome shotgun (WGS) entry which is preliminary data.</text>
</comment>
<dbReference type="RefSeq" id="WP_160382688.1">
    <property type="nucleotide sequence ID" value="NZ_WNXQ01000005.1"/>
</dbReference>
<keyword evidence="3" id="KW-0238">DNA-binding</keyword>
<feature type="domain" description="HTH lysR-type" evidence="5">
    <location>
        <begin position="7"/>
        <end position="64"/>
    </location>
</feature>
<protein>
    <submittedName>
        <fullName evidence="6">LysR family transcriptional regulator</fullName>
    </submittedName>
</protein>
<proteinExistence type="inferred from homology"/>
<dbReference type="PANTHER" id="PTHR30118">
    <property type="entry name" value="HTH-TYPE TRANSCRIPTIONAL REGULATOR LEUO-RELATED"/>
    <property type="match status" value="1"/>
</dbReference>
<evidence type="ECO:0000313" key="6">
    <source>
        <dbReference type="EMBL" id="MWB78408.1"/>
    </source>
</evidence>
<dbReference type="PROSITE" id="PS50931">
    <property type="entry name" value="HTH_LYSR"/>
    <property type="match status" value="1"/>
</dbReference>
<dbReference type="CDD" id="cd08459">
    <property type="entry name" value="PBP2_DntR_NahR_LinR_like"/>
    <property type="match status" value="1"/>
</dbReference>
<keyword evidence="7" id="KW-1185">Reference proteome</keyword>
<dbReference type="Pfam" id="PF00126">
    <property type="entry name" value="HTH_1"/>
    <property type="match status" value="1"/>
</dbReference>
<dbReference type="Gene3D" id="3.40.190.10">
    <property type="entry name" value="Periplasmic binding protein-like II"/>
    <property type="match status" value="2"/>
</dbReference>
<dbReference type="PANTHER" id="PTHR30118:SF15">
    <property type="entry name" value="TRANSCRIPTIONAL REGULATORY PROTEIN"/>
    <property type="match status" value="1"/>
</dbReference>
<evidence type="ECO:0000259" key="5">
    <source>
        <dbReference type="PROSITE" id="PS50931"/>
    </source>
</evidence>
<evidence type="ECO:0000313" key="7">
    <source>
        <dbReference type="Proteomes" id="UP000443843"/>
    </source>
</evidence>
<dbReference type="Proteomes" id="UP000443843">
    <property type="component" value="Unassembled WGS sequence"/>
</dbReference>
<keyword evidence="4" id="KW-0804">Transcription</keyword>
<sequence>MEDRSEMLLRHLRTFEQVYNERSVSRAAEVLGLSQPSASRHLAQLRTHFGDPLFVRTSRGMEPTPLATEVMRTVRNAFDLLDKAIGTQQTFDPRSSERVFRIGLTHITQMVVLPLLHRILMEEAPMIQLYVVDVDATTVAGLESGKTDFLVGYVPDISDGYFQRRLLTRDFVTLARKDHPRIGTTMTRQDFERERHVIVHAEGSGMQRAEDAFREQNIARNVAMRISDFHSLRTIIGESDFISTVPRPVGGVLAKGSNLRVLEHPIQLPTYLVRQFWHERFHLEPGNVWLRQKVASIMHPNARLV</sequence>
<dbReference type="AlphaFoldDB" id="A0A844WBX1"/>
<accession>A0A844WBX1</accession>
<name>A0A844WBX1_9RHOB</name>
<organism evidence="6 7">
    <name type="scientific">Pseudooceanicola pacificus</name>
    <dbReference type="NCBI Taxonomy" id="2676438"/>
    <lineage>
        <taxon>Bacteria</taxon>
        <taxon>Pseudomonadati</taxon>
        <taxon>Pseudomonadota</taxon>
        <taxon>Alphaproteobacteria</taxon>
        <taxon>Rhodobacterales</taxon>
        <taxon>Paracoccaceae</taxon>
        <taxon>Pseudooceanicola</taxon>
    </lineage>
</organism>
<comment type="similarity">
    <text evidence="1">Belongs to the LysR transcriptional regulatory family.</text>
</comment>
<dbReference type="PRINTS" id="PR00039">
    <property type="entry name" value="HTHLYSR"/>
</dbReference>
<evidence type="ECO:0000256" key="3">
    <source>
        <dbReference type="ARBA" id="ARBA00023125"/>
    </source>
</evidence>
<evidence type="ECO:0000256" key="4">
    <source>
        <dbReference type="ARBA" id="ARBA00023163"/>
    </source>
</evidence>
<dbReference type="EMBL" id="WNXQ01000005">
    <property type="protein sequence ID" value="MWB78408.1"/>
    <property type="molecule type" value="Genomic_DNA"/>
</dbReference>